<dbReference type="Gene3D" id="3.40.50.150">
    <property type="entry name" value="Vaccinia Virus protein VP39"/>
    <property type="match status" value="1"/>
</dbReference>
<keyword evidence="3" id="KW-0489">Methyltransferase</keyword>
<protein>
    <submittedName>
        <fullName evidence="3">Class I SAM-dependent methyltransferase</fullName>
    </submittedName>
</protein>
<dbReference type="EMBL" id="JAGMWN010000003">
    <property type="protein sequence ID" value="MBP5857004.1"/>
    <property type="molecule type" value="Genomic_DNA"/>
</dbReference>
<dbReference type="SUPFAM" id="SSF53335">
    <property type="entry name" value="S-adenosyl-L-methionine-dependent methyltransferases"/>
    <property type="match status" value="1"/>
</dbReference>
<dbReference type="Pfam" id="PF08241">
    <property type="entry name" value="Methyltransf_11"/>
    <property type="match status" value="1"/>
</dbReference>
<keyword evidence="1" id="KW-0808">Transferase</keyword>
<gene>
    <name evidence="3" type="ORF">KAJ83_08290</name>
</gene>
<dbReference type="PANTHER" id="PTHR43861:SF3">
    <property type="entry name" value="PUTATIVE (AFU_ORTHOLOGUE AFUA_2G14390)-RELATED"/>
    <property type="match status" value="1"/>
</dbReference>
<evidence type="ECO:0000259" key="2">
    <source>
        <dbReference type="Pfam" id="PF08241"/>
    </source>
</evidence>
<dbReference type="CDD" id="cd02440">
    <property type="entry name" value="AdoMet_MTases"/>
    <property type="match status" value="1"/>
</dbReference>
<comment type="caution">
    <text evidence="3">The sequence shown here is derived from an EMBL/GenBank/DDBJ whole genome shotgun (WGS) entry which is preliminary data.</text>
</comment>
<evidence type="ECO:0000256" key="1">
    <source>
        <dbReference type="ARBA" id="ARBA00022679"/>
    </source>
</evidence>
<dbReference type="InterPro" id="IPR029063">
    <property type="entry name" value="SAM-dependent_MTases_sf"/>
</dbReference>
<dbReference type="Proteomes" id="UP000672602">
    <property type="component" value="Unassembled WGS sequence"/>
</dbReference>
<dbReference type="AlphaFoldDB" id="A0A8J7S591"/>
<sequence>MKNPESAAASPVERHFAELSSTVDVAGRDVLDAGCGQGAFVSRLRQAGARAHGLEVDERTLDAAREAGIAASWLTLGDGHTLPYPDGAFDCVCFIFSFHHVPAAVQPGMLEEVARVLRPGGHLFVSEPEPFGAMTEVIKPIDDETEVRTRSQVLLEAPGGPLRLQREITYAIEREVADAAALIEMAVGVDRTRAERAADPEIAGEVVRRFERHARPVGANRYMLDQPCRAFSFLRADG</sequence>
<name>A0A8J7S591_9PROT</name>
<dbReference type="GO" id="GO:0008757">
    <property type="term" value="F:S-adenosylmethionine-dependent methyltransferase activity"/>
    <property type="evidence" value="ECO:0007669"/>
    <property type="project" value="InterPro"/>
</dbReference>
<reference evidence="3" key="1">
    <citation type="submission" date="2021-04" db="EMBL/GenBank/DDBJ databases">
        <authorList>
            <person name="Zhang D.-C."/>
        </authorList>
    </citation>
    <scope>NUCLEOTIDE SEQUENCE</scope>
    <source>
        <strain evidence="3">CGMCC 1.15697</strain>
    </source>
</reference>
<feature type="domain" description="Methyltransferase type 11" evidence="2">
    <location>
        <begin position="31"/>
        <end position="125"/>
    </location>
</feature>
<evidence type="ECO:0000313" key="4">
    <source>
        <dbReference type="Proteomes" id="UP000672602"/>
    </source>
</evidence>
<accession>A0A8J7S591</accession>
<organism evidence="3 4">
    <name type="scientific">Marivibrio halodurans</name>
    <dbReference type="NCBI Taxonomy" id="2039722"/>
    <lineage>
        <taxon>Bacteria</taxon>
        <taxon>Pseudomonadati</taxon>
        <taxon>Pseudomonadota</taxon>
        <taxon>Alphaproteobacteria</taxon>
        <taxon>Rhodospirillales</taxon>
        <taxon>Rhodospirillaceae</taxon>
        <taxon>Marivibrio</taxon>
    </lineage>
</organism>
<dbReference type="GO" id="GO:0032259">
    <property type="term" value="P:methylation"/>
    <property type="evidence" value="ECO:0007669"/>
    <property type="project" value="UniProtKB-KW"/>
</dbReference>
<proteinExistence type="predicted"/>
<keyword evidence="4" id="KW-1185">Reference proteome</keyword>
<dbReference type="RefSeq" id="WP_210681574.1">
    <property type="nucleotide sequence ID" value="NZ_JAGMWN010000003.1"/>
</dbReference>
<dbReference type="PANTHER" id="PTHR43861">
    <property type="entry name" value="TRANS-ACONITATE 2-METHYLTRANSFERASE-RELATED"/>
    <property type="match status" value="1"/>
</dbReference>
<dbReference type="InterPro" id="IPR013216">
    <property type="entry name" value="Methyltransf_11"/>
</dbReference>
<evidence type="ECO:0000313" key="3">
    <source>
        <dbReference type="EMBL" id="MBP5857004.1"/>
    </source>
</evidence>